<sequence length="126" mass="13837">MKVKYLLTMILAVTALAATVSYAADLKTANDLIGTWKYTVSNVPPEYETGVMTFEQKDDKTTGYLGQQERMEMKELSVDQGKVTFKLDFQGGLLTVTMTQDGDKLSGTIVSQDGEFPITAVKEPAK</sequence>
<reference evidence="3" key="1">
    <citation type="journal article" date="2019" name="Int. J. Syst. Evol. Microbiol.">
        <title>The Global Catalogue of Microorganisms (GCM) 10K type strain sequencing project: providing services to taxonomists for standard genome sequencing and annotation.</title>
        <authorList>
            <consortium name="The Broad Institute Genomics Platform"/>
            <consortium name="The Broad Institute Genome Sequencing Center for Infectious Disease"/>
            <person name="Wu L."/>
            <person name="Ma J."/>
        </authorList>
    </citation>
    <scope>NUCLEOTIDE SEQUENCE [LARGE SCALE GENOMIC DNA]</scope>
    <source>
        <strain evidence="3">CGMCC 1.6375</strain>
    </source>
</reference>
<keyword evidence="3" id="KW-1185">Reference proteome</keyword>
<feature type="chain" id="PRO_5046142804" description="DUF5640 domain-containing protein" evidence="1">
    <location>
        <begin position="24"/>
        <end position="126"/>
    </location>
</feature>
<comment type="caution">
    <text evidence="2">The sequence shown here is derived from an EMBL/GenBank/DDBJ whole genome shotgun (WGS) entry which is preliminary data.</text>
</comment>
<protein>
    <recommendedName>
        <fullName evidence="4">DUF5640 domain-containing protein</fullName>
    </recommendedName>
</protein>
<evidence type="ECO:0000256" key="1">
    <source>
        <dbReference type="SAM" id="SignalP"/>
    </source>
</evidence>
<keyword evidence="1" id="KW-0732">Signal</keyword>
<name>A0ABQ2ICB0_9BACT</name>
<feature type="signal peptide" evidence="1">
    <location>
        <begin position="1"/>
        <end position="23"/>
    </location>
</feature>
<dbReference type="EMBL" id="BMLI01000002">
    <property type="protein sequence ID" value="GGN04648.1"/>
    <property type="molecule type" value="Genomic_DNA"/>
</dbReference>
<dbReference type="RefSeq" id="WP_019941072.1">
    <property type="nucleotide sequence ID" value="NZ_BMLI01000002.1"/>
</dbReference>
<evidence type="ECO:0008006" key="4">
    <source>
        <dbReference type="Google" id="ProtNLM"/>
    </source>
</evidence>
<proteinExistence type="predicted"/>
<evidence type="ECO:0000313" key="2">
    <source>
        <dbReference type="EMBL" id="GGN04648.1"/>
    </source>
</evidence>
<organism evidence="2 3">
    <name type="scientific">Dyadobacter beijingensis</name>
    <dbReference type="NCBI Taxonomy" id="365489"/>
    <lineage>
        <taxon>Bacteria</taxon>
        <taxon>Pseudomonadati</taxon>
        <taxon>Bacteroidota</taxon>
        <taxon>Cytophagia</taxon>
        <taxon>Cytophagales</taxon>
        <taxon>Spirosomataceae</taxon>
        <taxon>Dyadobacter</taxon>
    </lineage>
</organism>
<accession>A0ABQ2ICB0</accession>
<evidence type="ECO:0000313" key="3">
    <source>
        <dbReference type="Proteomes" id="UP000632339"/>
    </source>
</evidence>
<dbReference type="Proteomes" id="UP000632339">
    <property type="component" value="Unassembled WGS sequence"/>
</dbReference>
<gene>
    <name evidence="2" type="ORF">GCM10010967_44550</name>
</gene>